<dbReference type="PANTHER" id="PTHR21047">
    <property type="entry name" value="DTDP-6-DEOXY-D-GLUCOSE-3,5 EPIMERASE"/>
    <property type="match status" value="1"/>
</dbReference>
<dbReference type="InterPro" id="IPR011051">
    <property type="entry name" value="RmlC_Cupin_sf"/>
</dbReference>
<accession>A0AAW3ZIQ3</accession>
<evidence type="ECO:0000256" key="6">
    <source>
        <dbReference type="ARBA" id="ARBA00031424"/>
    </source>
</evidence>
<dbReference type="EMBL" id="JACYTR010000005">
    <property type="protein sequence ID" value="MBD8524882.1"/>
    <property type="molecule type" value="Genomic_DNA"/>
</dbReference>
<evidence type="ECO:0000256" key="5">
    <source>
        <dbReference type="ARBA" id="ARBA00029758"/>
    </source>
</evidence>
<dbReference type="InterPro" id="IPR014710">
    <property type="entry name" value="RmlC-like_jellyroll"/>
</dbReference>
<proteinExistence type="predicted"/>
<dbReference type="Pfam" id="PF00908">
    <property type="entry name" value="dTDP_sugar_isom"/>
    <property type="match status" value="1"/>
</dbReference>
<dbReference type="RefSeq" id="WP_192028233.1">
    <property type="nucleotide sequence ID" value="NZ_JACYTR010000005.1"/>
</dbReference>
<evidence type="ECO:0000313" key="8">
    <source>
        <dbReference type="EMBL" id="MBD8524882.1"/>
    </source>
</evidence>
<gene>
    <name evidence="8" type="ORF">IFO71_03915</name>
</gene>
<sequence>MTGKLVHKARENSVRLDGRDIVQFDLTTHTDARGGLTEVFRSSWSASAQIAKLDIERLGANAVRGLWCYEHSAVWLALMAGRITVGLHDAREDSTAAERSTMLTLGPVAGLWLPPGVVFGYCCLEDALVMTGLATLPGCAPDSEPRRYRWNDPALGLNWPELESAQCGTANASQCREEGEC</sequence>
<dbReference type="GO" id="GO:0008830">
    <property type="term" value="F:dTDP-4-dehydrorhamnose 3,5-epimerase activity"/>
    <property type="evidence" value="ECO:0007669"/>
    <property type="project" value="UniProtKB-EC"/>
</dbReference>
<comment type="catalytic activity">
    <reaction evidence="1">
        <text>dTDP-4-dehydro-6-deoxy-alpha-D-glucose = dTDP-4-dehydro-beta-L-rhamnose</text>
        <dbReference type="Rhea" id="RHEA:16969"/>
        <dbReference type="ChEBI" id="CHEBI:57649"/>
        <dbReference type="ChEBI" id="CHEBI:62830"/>
        <dbReference type="EC" id="5.1.3.13"/>
    </reaction>
</comment>
<evidence type="ECO:0000256" key="3">
    <source>
        <dbReference type="ARBA" id="ARBA00012098"/>
    </source>
</evidence>
<dbReference type="Gene3D" id="2.60.120.10">
    <property type="entry name" value="Jelly Rolls"/>
    <property type="match status" value="1"/>
</dbReference>
<dbReference type="InterPro" id="IPR000888">
    <property type="entry name" value="RmlC-like"/>
</dbReference>
<keyword evidence="9" id="KW-1185">Reference proteome</keyword>
<dbReference type="GO" id="GO:0000271">
    <property type="term" value="P:polysaccharide biosynthetic process"/>
    <property type="evidence" value="ECO:0007669"/>
    <property type="project" value="TreeGrafter"/>
</dbReference>
<dbReference type="GO" id="GO:0005829">
    <property type="term" value="C:cytosol"/>
    <property type="evidence" value="ECO:0007669"/>
    <property type="project" value="TreeGrafter"/>
</dbReference>
<organism evidence="8 9">
    <name type="scientific">Pseudomarimonas arenosa</name>
    <dbReference type="NCBI Taxonomy" id="2774145"/>
    <lineage>
        <taxon>Bacteria</taxon>
        <taxon>Pseudomonadati</taxon>
        <taxon>Pseudomonadota</taxon>
        <taxon>Gammaproteobacteria</taxon>
        <taxon>Lysobacterales</taxon>
        <taxon>Lysobacteraceae</taxon>
        <taxon>Pseudomarimonas</taxon>
    </lineage>
</organism>
<evidence type="ECO:0000256" key="7">
    <source>
        <dbReference type="ARBA" id="ARBA00033311"/>
    </source>
</evidence>
<comment type="caution">
    <text evidence="8">The sequence shown here is derived from an EMBL/GenBank/DDBJ whole genome shotgun (WGS) entry which is preliminary data.</text>
</comment>
<dbReference type="SUPFAM" id="SSF51182">
    <property type="entry name" value="RmlC-like cupins"/>
    <property type="match status" value="1"/>
</dbReference>
<evidence type="ECO:0000256" key="4">
    <source>
        <dbReference type="ARBA" id="ARBA00019595"/>
    </source>
</evidence>
<dbReference type="AlphaFoldDB" id="A0AAW3ZIQ3"/>
<dbReference type="Proteomes" id="UP000613768">
    <property type="component" value="Unassembled WGS sequence"/>
</dbReference>
<evidence type="ECO:0000313" key="9">
    <source>
        <dbReference type="Proteomes" id="UP000613768"/>
    </source>
</evidence>
<dbReference type="PANTHER" id="PTHR21047:SF2">
    <property type="entry name" value="THYMIDINE DIPHOSPHO-4-KETO-RHAMNOSE 3,5-EPIMERASE"/>
    <property type="match status" value="1"/>
</dbReference>
<dbReference type="EC" id="5.1.3.13" evidence="3"/>
<evidence type="ECO:0000256" key="1">
    <source>
        <dbReference type="ARBA" id="ARBA00001298"/>
    </source>
</evidence>
<evidence type="ECO:0000256" key="2">
    <source>
        <dbReference type="ARBA" id="ARBA00001997"/>
    </source>
</evidence>
<comment type="function">
    <text evidence="2">Catalyzes the epimerization of the C3' and C5'positions of dTDP-6-deoxy-D-xylo-4-hexulose, forming dTDP-6-deoxy-L-lyxo-4-hexulose.</text>
</comment>
<reference evidence="8 9" key="1">
    <citation type="submission" date="2020-09" db="EMBL/GenBank/DDBJ databases">
        <title>Pseudoxanthomonas sp. CAU 1598 isolated from sand of Yaerae Beach.</title>
        <authorList>
            <person name="Kim W."/>
        </authorList>
    </citation>
    <scope>NUCLEOTIDE SEQUENCE [LARGE SCALE GENOMIC DNA]</scope>
    <source>
        <strain evidence="8 9">CAU 1598</strain>
    </source>
</reference>
<protein>
    <recommendedName>
        <fullName evidence="4">dTDP-4-dehydrorhamnose 3,5-epimerase</fullName>
        <ecNumber evidence="3">5.1.3.13</ecNumber>
    </recommendedName>
    <alternativeName>
        <fullName evidence="6">Thymidine diphospho-4-keto-rhamnose 3,5-epimerase</fullName>
    </alternativeName>
    <alternativeName>
        <fullName evidence="5">dTDP-4-keto-6-deoxyglucose 3,5-epimerase</fullName>
    </alternativeName>
    <alternativeName>
        <fullName evidence="7">dTDP-6-deoxy-D-xylo-4-hexulose 3,5-epimerase</fullName>
    </alternativeName>
</protein>
<name>A0AAW3ZIQ3_9GAMM</name>